<evidence type="ECO:0000256" key="3">
    <source>
        <dbReference type="ARBA" id="ARBA00022723"/>
    </source>
</evidence>
<dbReference type="Proteomes" id="UP000426444">
    <property type="component" value="Chromosome"/>
</dbReference>
<dbReference type="PROSITE" id="PS51918">
    <property type="entry name" value="RADICAL_SAM"/>
    <property type="match status" value="1"/>
</dbReference>
<dbReference type="EMBL" id="CP046457">
    <property type="protein sequence ID" value="QGT99276.1"/>
    <property type="molecule type" value="Genomic_DNA"/>
</dbReference>
<dbReference type="InterPro" id="IPR058240">
    <property type="entry name" value="rSAM_sf"/>
</dbReference>
<keyword evidence="7 8" id="KW-0456">Lyase</keyword>
<dbReference type="InterPro" id="IPR013785">
    <property type="entry name" value="Aldolase_TIM"/>
</dbReference>
<organism evidence="10 11">
    <name type="scientific">Candidatus Syntrophocurvum alkaliphilum</name>
    <dbReference type="NCBI Taxonomy" id="2293317"/>
    <lineage>
        <taxon>Bacteria</taxon>
        <taxon>Bacillati</taxon>
        <taxon>Bacillota</taxon>
        <taxon>Clostridia</taxon>
        <taxon>Eubacteriales</taxon>
        <taxon>Syntrophomonadaceae</taxon>
        <taxon>Candidatus Syntrophocurvum</taxon>
    </lineage>
</organism>
<evidence type="ECO:0000256" key="4">
    <source>
        <dbReference type="ARBA" id="ARBA00022842"/>
    </source>
</evidence>
<dbReference type="PANTHER" id="PTHR42836:SF1">
    <property type="entry name" value="7-CARBOXY-7-DEAZAGUANINE SYNTHASE"/>
    <property type="match status" value="1"/>
</dbReference>
<dbReference type="Pfam" id="PF04055">
    <property type="entry name" value="Radical_SAM"/>
    <property type="match status" value="1"/>
</dbReference>
<feature type="binding site" evidence="8">
    <location>
        <position position="38"/>
    </location>
    <ligand>
        <name>[4Fe-4S] cluster</name>
        <dbReference type="ChEBI" id="CHEBI:49883"/>
        <note>4Fe-4S-S-AdoMet</note>
    </ligand>
</feature>
<dbReference type="Gene3D" id="3.20.20.70">
    <property type="entry name" value="Aldolase class I"/>
    <property type="match status" value="1"/>
</dbReference>
<dbReference type="AlphaFoldDB" id="A0A6I6DD76"/>
<feature type="binding site" evidence="8">
    <location>
        <position position="89"/>
    </location>
    <ligand>
        <name>substrate</name>
    </ligand>
</feature>
<evidence type="ECO:0000256" key="1">
    <source>
        <dbReference type="ARBA" id="ARBA00022485"/>
    </source>
</evidence>
<dbReference type="HAMAP" id="MF_00917">
    <property type="entry name" value="QueE"/>
    <property type="match status" value="1"/>
</dbReference>
<feature type="binding site" evidence="8">
    <location>
        <position position="35"/>
    </location>
    <ligand>
        <name>[4Fe-4S] cluster</name>
        <dbReference type="ChEBI" id="CHEBI:49883"/>
        <note>4Fe-4S-S-AdoMet</note>
    </ligand>
</feature>
<keyword evidence="11" id="KW-1185">Reference proteome</keyword>
<sequence length="243" mass="27759">MKAYLSEVMESIQGEGLYIGTRHIFIRFAGCNLRCKYCDTPASVSIPEQCNISINTGKNNQVKQIQNPLSVDQILEIVNKYSSKWVSLTGGEPLLSADFIYNLGPILRENNYKILLETNGTLSKELELCLPSIDVISMDIKLPSFTNKNYFEEHEAFLKKVKQKDIYIKIVISEENSMEEVDHAVRLISNQSINIPLILQPVTTNNIIKNKDIDFLLMLQKKYLQQLKDVRIIPQLHSLINLT</sequence>
<dbReference type="InterPro" id="IPR024924">
    <property type="entry name" value="7-CO-7-deazaguanine_synth-like"/>
</dbReference>
<dbReference type="RefSeq" id="WP_156203192.1">
    <property type="nucleotide sequence ID" value="NZ_CP046457.1"/>
</dbReference>
<evidence type="ECO:0000313" key="11">
    <source>
        <dbReference type="Proteomes" id="UP000426444"/>
    </source>
</evidence>
<evidence type="ECO:0000256" key="2">
    <source>
        <dbReference type="ARBA" id="ARBA00022691"/>
    </source>
</evidence>
<keyword evidence="2 8" id="KW-0949">S-adenosyl-L-methionine</keyword>
<keyword evidence="4 8" id="KW-0460">Magnesium</keyword>
<feature type="domain" description="Radical SAM core" evidence="9">
    <location>
        <begin position="18"/>
        <end position="243"/>
    </location>
</feature>
<comment type="similarity">
    <text evidence="8">Belongs to the radical SAM superfamily. 7-carboxy-7-deazaguanine synthase family.</text>
</comment>
<name>A0A6I6DD76_9FIRM</name>
<proteinExistence type="inferred from homology"/>
<dbReference type="OrthoDB" id="9792276at2"/>
<evidence type="ECO:0000256" key="5">
    <source>
        <dbReference type="ARBA" id="ARBA00023004"/>
    </source>
</evidence>
<dbReference type="SUPFAM" id="SSF102114">
    <property type="entry name" value="Radical SAM enzymes"/>
    <property type="match status" value="1"/>
</dbReference>
<comment type="pathway">
    <text evidence="8">Purine metabolism; 7-cyano-7-deazaguanine biosynthesis.</text>
</comment>
<feature type="binding site" evidence="8">
    <location>
        <position position="31"/>
    </location>
    <ligand>
        <name>[4Fe-4S] cluster</name>
        <dbReference type="ChEBI" id="CHEBI:49883"/>
        <note>4Fe-4S-S-AdoMet</note>
    </ligand>
</feature>
<keyword evidence="8" id="KW-0671">Queuosine biosynthesis</keyword>
<comment type="function">
    <text evidence="8">Catalyzes the complex heterocyclic radical-mediated conversion of 6-carboxy-5,6,7,8-tetrahydropterin (CPH4) to 7-carboxy-7-deazaguanine (CDG), a step common to the biosynthetic pathways of all 7-deazapurine-containing compounds.</text>
</comment>
<protein>
    <recommendedName>
        <fullName evidence="8">7-carboxy-7-deazaguanine synthase</fullName>
        <shortName evidence="8">CDG synthase</shortName>
        <ecNumber evidence="8">4.3.99.3</ecNumber>
    </recommendedName>
    <alternativeName>
        <fullName evidence="8">Queuosine biosynthesis protein QueE</fullName>
    </alternativeName>
</protein>
<dbReference type="GO" id="GO:1904047">
    <property type="term" value="F:S-adenosyl-L-methionine binding"/>
    <property type="evidence" value="ECO:0007669"/>
    <property type="project" value="UniProtKB-UniRule"/>
</dbReference>
<comment type="cofactor">
    <cofactor evidence="8">
        <name>[4Fe-4S] cluster</name>
        <dbReference type="ChEBI" id="CHEBI:49883"/>
    </cofactor>
    <text evidence="8">Binds 1 [4Fe-4S] cluster. The cluster is coordinated with 3 cysteines and an exchangeable S-adenosyl-L-methionine.</text>
</comment>
<dbReference type="PIRSF" id="PIRSF000370">
    <property type="entry name" value="QueE"/>
    <property type="match status" value="1"/>
</dbReference>
<feature type="binding site" evidence="8">
    <location>
        <begin position="37"/>
        <end position="39"/>
    </location>
    <ligand>
        <name>S-adenosyl-L-methionine</name>
        <dbReference type="ChEBI" id="CHEBI:59789"/>
    </ligand>
</feature>
<keyword evidence="3 8" id="KW-0479">Metal-binding</keyword>
<feature type="binding site" evidence="8">
    <location>
        <position position="40"/>
    </location>
    <ligand>
        <name>Mg(2+)</name>
        <dbReference type="ChEBI" id="CHEBI:18420"/>
    </ligand>
</feature>
<feature type="binding site" evidence="8">
    <location>
        <position position="27"/>
    </location>
    <ligand>
        <name>substrate</name>
    </ligand>
</feature>
<dbReference type="GO" id="GO:0051539">
    <property type="term" value="F:4 iron, 4 sulfur cluster binding"/>
    <property type="evidence" value="ECO:0007669"/>
    <property type="project" value="UniProtKB-UniRule"/>
</dbReference>
<gene>
    <name evidence="8" type="primary">queE</name>
    <name evidence="10" type="ORF">SYNTR_0683</name>
</gene>
<reference evidence="11" key="1">
    <citation type="journal article" date="2019" name="Microbiology">
        <title>Complete Genome Sequence of an Uncultured Bacterium of the Candidate Phylum Bipolaricaulota.</title>
        <authorList>
            <person name="Kadnikov V.V."/>
            <person name="Mardanov A.V."/>
            <person name="Beletsky A.V."/>
            <person name="Frank Y.A."/>
            <person name="Karnachuk O.V."/>
            <person name="Ravin N.V."/>
        </authorList>
    </citation>
    <scope>NUCLEOTIDE SEQUENCE [LARGE SCALE GENOMIC DNA]</scope>
</reference>
<feature type="binding site" evidence="8">
    <location>
        <begin position="12"/>
        <end position="14"/>
    </location>
    <ligand>
        <name>substrate</name>
    </ligand>
</feature>
<comment type="caution">
    <text evidence="8">Lacks conserved residue(s) required for the propagation of feature annotation.</text>
</comment>
<dbReference type="KEGG" id="salq:SYNTR_0683"/>
<feature type="binding site" evidence="8">
    <location>
        <position position="91"/>
    </location>
    <ligand>
        <name>S-adenosyl-L-methionine</name>
        <dbReference type="ChEBI" id="CHEBI:59789"/>
    </ligand>
</feature>
<comment type="cofactor">
    <cofactor evidence="8">
        <name>Mg(2+)</name>
        <dbReference type="ChEBI" id="CHEBI:18420"/>
    </cofactor>
</comment>
<evidence type="ECO:0000313" key="10">
    <source>
        <dbReference type="EMBL" id="QGT99276.1"/>
    </source>
</evidence>
<keyword evidence="5 8" id="KW-0408">Iron</keyword>
<dbReference type="PANTHER" id="PTHR42836">
    <property type="entry name" value="7-CARBOXY-7-DEAZAGUANINE SYNTHASE"/>
    <property type="match status" value="1"/>
</dbReference>
<evidence type="ECO:0000256" key="6">
    <source>
        <dbReference type="ARBA" id="ARBA00023014"/>
    </source>
</evidence>
<accession>A0A6I6DD76</accession>
<comment type="catalytic activity">
    <reaction evidence="8">
        <text>6-carboxy-5,6,7,8-tetrahydropterin + H(+) = 7-carboxy-7-carbaguanine + NH4(+)</text>
        <dbReference type="Rhea" id="RHEA:27974"/>
        <dbReference type="ChEBI" id="CHEBI:15378"/>
        <dbReference type="ChEBI" id="CHEBI:28938"/>
        <dbReference type="ChEBI" id="CHEBI:61032"/>
        <dbReference type="ChEBI" id="CHEBI:61036"/>
        <dbReference type="EC" id="4.3.99.3"/>
    </reaction>
</comment>
<dbReference type="GO" id="GO:0000287">
    <property type="term" value="F:magnesium ion binding"/>
    <property type="evidence" value="ECO:0007669"/>
    <property type="project" value="UniProtKB-UniRule"/>
</dbReference>
<dbReference type="UniPathway" id="UPA00391"/>
<evidence type="ECO:0000256" key="8">
    <source>
        <dbReference type="HAMAP-Rule" id="MF_00917"/>
    </source>
</evidence>
<evidence type="ECO:0000259" key="9">
    <source>
        <dbReference type="PROSITE" id="PS51918"/>
    </source>
</evidence>
<keyword evidence="6 8" id="KW-0411">Iron-sulfur</keyword>
<dbReference type="EC" id="4.3.99.3" evidence="8"/>
<dbReference type="GO" id="GO:0008616">
    <property type="term" value="P:tRNA queuosine(34) biosynthetic process"/>
    <property type="evidence" value="ECO:0007669"/>
    <property type="project" value="UniProtKB-UniRule"/>
</dbReference>
<dbReference type="GO" id="GO:0016840">
    <property type="term" value="F:carbon-nitrogen lyase activity"/>
    <property type="evidence" value="ECO:0007669"/>
    <property type="project" value="UniProtKB-UniRule"/>
</dbReference>
<comment type="cofactor">
    <cofactor evidence="8">
        <name>S-adenosyl-L-methionine</name>
        <dbReference type="ChEBI" id="CHEBI:59789"/>
    </cofactor>
    <text evidence="8">Binds 1 S-adenosyl-L-methionine per subunit.</text>
</comment>
<evidence type="ECO:0000256" key="7">
    <source>
        <dbReference type="ARBA" id="ARBA00023239"/>
    </source>
</evidence>
<dbReference type="CDD" id="cd01335">
    <property type="entry name" value="Radical_SAM"/>
    <property type="match status" value="1"/>
</dbReference>
<dbReference type="SFLD" id="SFLDS00029">
    <property type="entry name" value="Radical_SAM"/>
    <property type="match status" value="1"/>
</dbReference>
<keyword evidence="1 8" id="KW-0004">4Fe-4S</keyword>
<comment type="subunit">
    <text evidence="8">Homodimer.</text>
</comment>
<dbReference type="InterPro" id="IPR007197">
    <property type="entry name" value="rSAM"/>
</dbReference>